<feature type="region of interest" description="Disordered" evidence="1">
    <location>
        <begin position="750"/>
        <end position="791"/>
    </location>
</feature>
<feature type="compositionally biased region" description="Polar residues" evidence="1">
    <location>
        <begin position="878"/>
        <end position="895"/>
    </location>
</feature>
<feature type="compositionally biased region" description="Basic and acidic residues" evidence="1">
    <location>
        <begin position="1241"/>
        <end position="1252"/>
    </location>
</feature>
<evidence type="ECO:0000313" key="2">
    <source>
        <dbReference type="EMBL" id="KAF2089105.1"/>
    </source>
</evidence>
<evidence type="ECO:0000313" key="3">
    <source>
        <dbReference type="Proteomes" id="UP000799776"/>
    </source>
</evidence>
<feature type="compositionally biased region" description="Polar residues" evidence="1">
    <location>
        <begin position="561"/>
        <end position="571"/>
    </location>
</feature>
<feature type="region of interest" description="Disordered" evidence="1">
    <location>
        <begin position="295"/>
        <end position="404"/>
    </location>
</feature>
<proteinExistence type="predicted"/>
<feature type="region of interest" description="Disordered" evidence="1">
    <location>
        <begin position="1403"/>
        <end position="1481"/>
    </location>
</feature>
<feature type="region of interest" description="Disordered" evidence="1">
    <location>
        <begin position="1175"/>
        <end position="1309"/>
    </location>
</feature>
<feature type="region of interest" description="Disordered" evidence="1">
    <location>
        <begin position="1339"/>
        <end position="1388"/>
    </location>
</feature>
<feature type="compositionally biased region" description="Polar residues" evidence="1">
    <location>
        <begin position="1202"/>
        <end position="1221"/>
    </location>
</feature>
<feature type="compositionally biased region" description="Polar residues" evidence="1">
    <location>
        <begin position="955"/>
        <end position="968"/>
    </location>
</feature>
<feature type="region of interest" description="Disordered" evidence="1">
    <location>
        <begin position="432"/>
        <end position="463"/>
    </location>
</feature>
<accession>A0A6A5YB62</accession>
<sequence length="1481" mass="162524">MAFPGKDWLGPMVEAEVGTAIEWMKSRESRPDAPSQKDFEDLYEDDGSNLRIKCEQGLHDPRLLAVNEGDSPDGSISDGYTLIKAKFDEEVFHQYRKQHSKDIAKTEGALLEISRFEIVTSLYGGYPEDSIQLLINDLSFVRFPAQRLMGNPKPAHERPKLSEYINSLLKDGDVTDSGDELLSQGAPELSQGSPGIRIKEESDIETRAHESSNVAHEASVISNTQFATQIEIPSMNAGAPTSEVSVLKGVNLAMPQGASFARPATFGSYRQEVQPGPKEDLLKLLQTKNTLTGLVHHDAQPPDQPEDADKPGKAEAKGGNSASHRIERSLNRSPAHDSSWISVSATQARQLESEPDKISPERDMIISKQVFGSFSGTKSEQEDLTRKRKTTAHSEADSTGVRSAKAMEKLSLQPRDQIESHSLESDCATHAHFTPLDGEVPKSYQRQTMSQARHEDKLKSTELQQRAVNGPWGSMSSITRSMCKVPEDQMNLLNPHLPTSWLPPAGAVDFPPGNLPISILTKINKMAEKRAKRQDPASSKESDKTDCSDSEMADEPPWSPEATQIPWSSSPARDEPFDDLPPESSLPEQSRLPVDGKVVSNLNDTVAVVDENVSLPASRFDEEIPCPAIEFPSSPPEGADAIMEGDTMAELVNHSDTEMAEPVHQRTAVEKPAPLDTAADALGGHDAVAGFDSDSDIEMAAPLAFTARSNSNVQISASSPAATSELRGNFVTGSPAIGTSTMHAYGFARRSGEDTPVSSTPALPCSITAPSQTVRHSYDNSKTPRPASNNNRLHVAGFLEDDEAERQIHDEMKRFDVQGTVIAAAGSERPPKATDTEQNLTPKRKRIESGDRSTLDKADGRIISRDPMNNVKARKRSWMQTAKQSLNSRKTPNSETDSEPPVVVRAEAKATPSASLARPVAESNSEDSITQATQPILRENRHYTMDYELPPTAASSIGSQVRQASHQSHQSRKETTGPEIRPYVAGSAAETIFTAPVAKPVMNSDSEDKIPRATQSNRRHTTAHESTHTDGFGFGSHSRQASLQSRRETIGPDLRKPSTGPAAEGGHIEATTNNEVFQTFIDTYPEYVQCKGDLKHFLGLCRMIERLEKEERMQHKSLWDDFIIRHKSDYPKYLLDCNDEGNDPVPYEKFYRGHIDEPLFTKRIMTPATLKRAMAHQGGPSFANNPSLPDRADNYIPGHFPQSRSDQKPLNQSDGVSSISADSIKLKSRNRSRYPANYNDNTRRGRLNEEMSHNGSRVPVTSYFQGSVSPMPESLTRQQEPQRPQLPKSLQNHIQSHRLSSNPQSPVPHYRALESSAIGEAPDLGQPSIPRRPSIGEMRRAHSKNFDVPTASEPNALRHSLPGYRAQPAKPAVPEPSRPAKRSRSWEKHTNPARLAYIIDSASTVDPSSSRPAGSTAPAFTGSLTPATNPLPVDKSYQAILSDTATPRKRVASVTSSRASSLKGKNAFTTFKERYKKSKPN</sequence>
<feature type="compositionally biased region" description="Low complexity" evidence="1">
    <location>
        <begin position="1452"/>
        <end position="1461"/>
    </location>
</feature>
<feature type="compositionally biased region" description="Basic and acidic residues" evidence="1">
    <location>
        <begin position="307"/>
        <end position="316"/>
    </location>
</feature>
<feature type="region of interest" description="Disordered" evidence="1">
    <location>
        <begin position="824"/>
        <end position="939"/>
    </location>
</feature>
<feature type="compositionally biased region" description="Polar residues" evidence="1">
    <location>
        <begin position="1403"/>
        <end position="1413"/>
    </location>
</feature>
<name>A0A6A5YB62_9PEZI</name>
<gene>
    <name evidence="2" type="ORF">K490DRAFT_64311</name>
</gene>
<feature type="compositionally biased region" description="Polar residues" evidence="1">
    <location>
        <begin position="768"/>
        <end position="791"/>
    </location>
</feature>
<feature type="region of interest" description="Disordered" evidence="1">
    <location>
        <begin position="528"/>
        <end position="593"/>
    </location>
</feature>
<organism evidence="2 3">
    <name type="scientific">Saccharata proteae CBS 121410</name>
    <dbReference type="NCBI Taxonomy" id="1314787"/>
    <lineage>
        <taxon>Eukaryota</taxon>
        <taxon>Fungi</taxon>
        <taxon>Dikarya</taxon>
        <taxon>Ascomycota</taxon>
        <taxon>Pezizomycotina</taxon>
        <taxon>Dothideomycetes</taxon>
        <taxon>Dothideomycetes incertae sedis</taxon>
        <taxon>Botryosphaeriales</taxon>
        <taxon>Saccharataceae</taxon>
        <taxon>Saccharata</taxon>
    </lineage>
</organism>
<dbReference type="OrthoDB" id="3538943at2759"/>
<feature type="compositionally biased region" description="Polar residues" evidence="1">
    <location>
        <begin position="1275"/>
        <end position="1304"/>
    </location>
</feature>
<feature type="compositionally biased region" description="Basic and acidic residues" evidence="1">
    <location>
        <begin position="1045"/>
        <end position="1056"/>
    </location>
</feature>
<feature type="compositionally biased region" description="Polar residues" evidence="1">
    <location>
        <begin position="339"/>
        <end position="350"/>
    </location>
</feature>
<evidence type="ECO:0000256" key="1">
    <source>
        <dbReference type="SAM" id="MobiDB-lite"/>
    </source>
</evidence>
<reference evidence="2" key="1">
    <citation type="journal article" date="2020" name="Stud. Mycol.">
        <title>101 Dothideomycetes genomes: a test case for predicting lifestyles and emergence of pathogens.</title>
        <authorList>
            <person name="Haridas S."/>
            <person name="Albert R."/>
            <person name="Binder M."/>
            <person name="Bloem J."/>
            <person name="Labutti K."/>
            <person name="Salamov A."/>
            <person name="Andreopoulos B."/>
            <person name="Baker S."/>
            <person name="Barry K."/>
            <person name="Bills G."/>
            <person name="Bluhm B."/>
            <person name="Cannon C."/>
            <person name="Castanera R."/>
            <person name="Culley D."/>
            <person name="Daum C."/>
            <person name="Ezra D."/>
            <person name="Gonzalez J."/>
            <person name="Henrissat B."/>
            <person name="Kuo A."/>
            <person name="Liang C."/>
            <person name="Lipzen A."/>
            <person name="Lutzoni F."/>
            <person name="Magnuson J."/>
            <person name="Mondo S."/>
            <person name="Nolan M."/>
            <person name="Ohm R."/>
            <person name="Pangilinan J."/>
            <person name="Park H.-J."/>
            <person name="Ramirez L."/>
            <person name="Alfaro M."/>
            <person name="Sun H."/>
            <person name="Tritt A."/>
            <person name="Yoshinaga Y."/>
            <person name="Zwiers L.-H."/>
            <person name="Turgeon B."/>
            <person name="Goodwin S."/>
            <person name="Spatafora J."/>
            <person name="Crous P."/>
            <person name="Grigoriev I."/>
        </authorList>
    </citation>
    <scope>NUCLEOTIDE SEQUENCE</scope>
    <source>
        <strain evidence="2">CBS 121410</strain>
    </source>
</reference>
<feature type="region of interest" description="Disordered" evidence="1">
    <location>
        <begin position="955"/>
        <end position="977"/>
    </location>
</feature>
<feature type="region of interest" description="Disordered" evidence="1">
    <location>
        <begin position="1002"/>
        <end position="1070"/>
    </location>
</feature>
<dbReference type="Proteomes" id="UP000799776">
    <property type="component" value="Unassembled WGS sequence"/>
</dbReference>
<feature type="compositionally biased region" description="Basic and acidic residues" evidence="1">
    <location>
        <begin position="528"/>
        <end position="547"/>
    </location>
</feature>
<keyword evidence="3" id="KW-1185">Reference proteome</keyword>
<feature type="compositionally biased region" description="Basic and acidic residues" evidence="1">
    <location>
        <begin position="351"/>
        <end position="365"/>
    </location>
</feature>
<dbReference type="EMBL" id="ML978715">
    <property type="protein sequence ID" value="KAF2089105.1"/>
    <property type="molecule type" value="Genomic_DNA"/>
</dbReference>
<feature type="compositionally biased region" description="Polar residues" evidence="1">
    <location>
        <begin position="922"/>
        <end position="934"/>
    </location>
</feature>
<protein>
    <recommendedName>
        <fullName evidence="4">Telomere replication protein EST3</fullName>
    </recommendedName>
</protein>
<feature type="compositionally biased region" description="Basic and acidic residues" evidence="1">
    <location>
        <begin position="847"/>
        <end position="864"/>
    </location>
</feature>
<evidence type="ECO:0008006" key="4">
    <source>
        <dbReference type="Google" id="ProtNLM"/>
    </source>
</evidence>